<dbReference type="PIRSF" id="PIRSF006806">
    <property type="entry name" value="FTHF_cligase"/>
    <property type="match status" value="1"/>
</dbReference>
<dbReference type="STRING" id="1261640.BHK98_12715"/>
<evidence type="ECO:0000256" key="4">
    <source>
        <dbReference type="PIRSR" id="PIRSR006806-1"/>
    </source>
</evidence>
<comment type="catalytic activity">
    <reaction evidence="5">
        <text>(6S)-5-formyl-5,6,7,8-tetrahydrofolate + ATP = (6R)-5,10-methenyltetrahydrofolate + ADP + phosphate</text>
        <dbReference type="Rhea" id="RHEA:10488"/>
        <dbReference type="ChEBI" id="CHEBI:30616"/>
        <dbReference type="ChEBI" id="CHEBI:43474"/>
        <dbReference type="ChEBI" id="CHEBI:57455"/>
        <dbReference type="ChEBI" id="CHEBI:57457"/>
        <dbReference type="ChEBI" id="CHEBI:456216"/>
        <dbReference type="EC" id="6.3.3.2"/>
    </reaction>
</comment>
<dbReference type="Proteomes" id="UP000187404">
    <property type="component" value="Unassembled WGS sequence"/>
</dbReference>
<keyword evidence="7" id="KW-1185">Reference proteome</keyword>
<protein>
    <recommendedName>
        <fullName evidence="5">5-formyltetrahydrofolate cyclo-ligase</fullName>
        <ecNumber evidence="5">6.3.3.2</ecNumber>
    </recommendedName>
</protein>
<dbReference type="RefSeq" id="WP_075714807.1">
    <property type="nucleotide sequence ID" value="NZ_MJIE01000001.1"/>
</dbReference>
<evidence type="ECO:0000313" key="6">
    <source>
        <dbReference type="EMBL" id="OLR56851.1"/>
    </source>
</evidence>
<dbReference type="GO" id="GO:0030272">
    <property type="term" value="F:5-formyltetrahydrofolate cyclo-ligase activity"/>
    <property type="evidence" value="ECO:0007669"/>
    <property type="project" value="UniProtKB-EC"/>
</dbReference>
<keyword evidence="2 4" id="KW-0547">Nucleotide-binding</keyword>
<dbReference type="InterPro" id="IPR037171">
    <property type="entry name" value="NagB/RpiA_transferase-like"/>
</dbReference>
<dbReference type="Gene3D" id="3.40.50.10420">
    <property type="entry name" value="NagB/RpiA/CoA transferase-like"/>
    <property type="match status" value="1"/>
</dbReference>
<dbReference type="NCBIfam" id="TIGR02727">
    <property type="entry name" value="MTHFS_bact"/>
    <property type="match status" value="1"/>
</dbReference>
<dbReference type="EC" id="6.3.3.2" evidence="5"/>
<dbReference type="PANTHER" id="PTHR23407:SF1">
    <property type="entry name" value="5-FORMYLTETRAHYDROFOLATE CYCLO-LIGASE"/>
    <property type="match status" value="1"/>
</dbReference>
<dbReference type="AlphaFoldDB" id="A0A1Q9JL11"/>
<dbReference type="InterPro" id="IPR024185">
    <property type="entry name" value="FTHF_cligase-like_sf"/>
</dbReference>
<gene>
    <name evidence="6" type="ORF">BHK98_12715</name>
</gene>
<dbReference type="GO" id="GO:0035999">
    <property type="term" value="P:tetrahydrofolate interconversion"/>
    <property type="evidence" value="ECO:0007669"/>
    <property type="project" value="TreeGrafter"/>
</dbReference>
<name>A0A1Q9JL11_9FIRM</name>
<evidence type="ECO:0000256" key="1">
    <source>
        <dbReference type="ARBA" id="ARBA00010638"/>
    </source>
</evidence>
<organism evidence="6 7">
    <name type="scientific">Hornefia porci</name>
    <dbReference type="NCBI Taxonomy" id="2652292"/>
    <lineage>
        <taxon>Bacteria</taxon>
        <taxon>Bacillati</taxon>
        <taxon>Bacillota</taxon>
        <taxon>Clostridia</taxon>
        <taxon>Peptostreptococcales</taxon>
        <taxon>Anaerovoracaceae</taxon>
        <taxon>Hornefia</taxon>
    </lineage>
</organism>
<dbReference type="PANTHER" id="PTHR23407">
    <property type="entry name" value="ATPASE INHIBITOR/5-FORMYLTETRAHYDROFOLATE CYCLO-LIGASE"/>
    <property type="match status" value="1"/>
</dbReference>
<evidence type="ECO:0000313" key="7">
    <source>
        <dbReference type="Proteomes" id="UP000187404"/>
    </source>
</evidence>
<feature type="binding site" evidence="4">
    <location>
        <begin position="7"/>
        <end position="11"/>
    </location>
    <ligand>
        <name>ATP</name>
        <dbReference type="ChEBI" id="CHEBI:30616"/>
    </ligand>
</feature>
<evidence type="ECO:0000256" key="5">
    <source>
        <dbReference type="RuleBase" id="RU361279"/>
    </source>
</evidence>
<dbReference type="GO" id="GO:0046872">
    <property type="term" value="F:metal ion binding"/>
    <property type="evidence" value="ECO:0007669"/>
    <property type="project" value="UniProtKB-KW"/>
</dbReference>
<dbReference type="EMBL" id="MJIE01000001">
    <property type="protein sequence ID" value="OLR56851.1"/>
    <property type="molecule type" value="Genomic_DNA"/>
</dbReference>
<evidence type="ECO:0000256" key="3">
    <source>
        <dbReference type="ARBA" id="ARBA00022840"/>
    </source>
</evidence>
<reference evidence="6 7" key="1">
    <citation type="journal article" date="2016" name="Appl. Environ. Microbiol.">
        <title>Function and Phylogeny of Bacterial Butyryl Coenzyme A:Acetate Transferases and Their Diversity in the Proximal Colon of Swine.</title>
        <authorList>
            <person name="Trachsel J."/>
            <person name="Bayles D.O."/>
            <person name="Looft T."/>
            <person name="Levine U.Y."/>
            <person name="Allen H.K."/>
        </authorList>
    </citation>
    <scope>NUCLEOTIDE SEQUENCE [LARGE SCALE GENOMIC DNA]</scope>
    <source>
        <strain evidence="6 7">68-3-10</strain>
    </source>
</reference>
<keyword evidence="5" id="KW-0479">Metal-binding</keyword>
<feature type="binding site" evidence="4">
    <location>
        <position position="53"/>
    </location>
    <ligand>
        <name>substrate</name>
    </ligand>
</feature>
<comment type="similarity">
    <text evidence="1 5">Belongs to the 5-formyltetrahydrofolate cyclo-ligase family.</text>
</comment>
<comment type="caution">
    <text evidence="6">The sequence shown here is derived from an EMBL/GenBank/DDBJ whole genome shotgun (WGS) entry which is preliminary data.</text>
</comment>
<sequence>MNQREAKKRLRTEMKERARGLSRDYCTAASRRICDRVTADADYQQARVVFCFVGVGAEPDTRAILEDALRSGKKLCVPRCIDKTTMEAVEIRNCDEDLERGFYGLLEPKEGLASVPREEIEFGIIPCVSCDHDGNRLGHGRGYYDRYLEGMEFPCALICFEKMTCGPGEIPVDEYDRKIARVITDAE</sequence>
<accession>A0A1Q9JL11</accession>
<dbReference type="GO" id="GO:0005524">
    <property type="term" value="F:ATP binding"/>
    <property type="evidence" value="ECO:0007669"/>
    <property type="project" value="UniProtKB-KW"/>
</dbReference>
<dbReference type="OrthoDB" id="9801938at2"/>
<dbReference type="SUPFAM" id="SSF100950">
    <property type="entry name" value="NagB/RpiA/CoA transferase-like"/>
    <property type="match status" value="1"/>
</dbReference>
<feature type="binding site" evidence="4">
    <location>
        <position position="58"/>
    </location>
    <ligand>
        <name>substrate</name>
    </ligand>
</feature>
<keyword evidence="3 4" id="KW-0067">ATP-binding</keyword>
<dbReference type="GO" id="GO:0009396">
    <property type="term" value="P:folic acid-containing compound biosynthetic process"/>
    <property type="evidence" value="ECO:0007669"/>
    <property type="project" value="TreeGrafter"/>
</dbReference>
<evidence type="ECO:0000256" key="2">
    <source>
        <dbReference type="ARBA" id="ARBA00022741"/>
    </source>
</evidence>
<feature type="binding site" evidence="4">
    <location>
        <begin position="136"/>
        <end position="144"/>
    </location>
    <ligand>
        <name>ATP</name>
        <dbReference type="ChEBI" id="CHEBI:30616"/>
    </ligand>
</feature>
<dbReference type="Pfam" id="PF01812">
    <property type="entry name" value="5-FTHF_cyc-lig"/>
    <property type="match status" value="1"/>
</dbReference>
<proteinExistence type="inferred from homology"/>
<dbReference type="InterPro" id="IPR002698">
    <property type="entry name" value="FTHF_cligase"/>
</dbReference>
<keyword evidence="5" id="KW-0460">Magnesium</keyword>
<comment type="cofactor">
    <cofactor evidence="5">
        <name>Mg(2+)</name>
        <dbReference type="ChEBI" id="CHEBI:18420"/>
    </cofactor>
</comment>
<keyword evidence="6" id="KW-0436">Ligase</keyword>